<evidence type="ECO:0000256" key="7">
    <source>
        <dbReference type="ARBA" id="ARBA00022723"/>
    </source>
</evidence>
<evidence type="ECO:0000256" key="5">
    <source>
        <dbReference type="ARBA" id="ARBA00012730"/>
    </source>
</evidence>
<dbReference type="GO" id="GO:0000287">
    <property type="term" value="F:magnesium ion binding"/>
    <property type="evidence" value="ECO:0007669"/>
    <property type="project" value="InterPro"/>
</dbReference>
<feature type="domain" description="Alpha-D-phosphohexomutase alpha/beta/alpha" evidence="13">
    <location>
        <begin position="152"/>
        <end position="252"/>
    </location>
</feature>
<evidence type="ECO:0000256" key="6">
    <source>
        <dbReference type="ARBA" id="ARBA00022553"/>
    </source>
</evidence>
<dbReference type="PANTHER" id="PTHR43771:SF1">
    <property type="entry name" value="PHOSPHOMANNOMUTASE"/>
    <property type="match status" value="1"/>
</dbReference>
<dbReference type="InterPro" id="IPR036900">
    <property type="entry name" value="A-D-PHexomutase_C_sf"/>
</dbReference>
<dbReference type="InterPro" id="IPR005846">
    <property type="entry name" value="A-D-PHexomutase_a/b/a-III"/>
</dbReference>
<proteinExistence type="inferred from homology"/>
<dbReference type="InterPro" id="IPR016055">
    <property type="entry name" value="A-D-PHexomutase_a/b/a-I/II/III"/>
</dbReference>
<dbReference type="InterPro" id="IPR005841">
    <property type="entry name" value="Alpha-D-phosphohexomutase_SF"/>
</dbReference>
<dbReference type="SUPFAM" id="SSF53738">
    <property type="entry name" value="Phosphoglucomutase, first 3 domains"/>
    <property type="match status" value="3"/>
</dbReference>
<comment type="catalytic activity">
    <reaction evidence="1">
        <text>alpha-D-mannose 1-phosphate = D-mannose 6-phosphate</text>
        <dbReference type="Rhea" id="RHEA:11140"/>
        <dbReference type="ChEBI" id="CHEBI:58409"/>
        <dbReference type="ChEBI" id="CHEBI:58735"/>
        <dbReference type="EC" id="5.4.2.8"/>
    </reaction>
</comment>
<keyword evidence="7 10" id="KW-0479">Metal-binding</keyword>
<dbReference type="eggNOG" id="COG1109">
    <property type="taxonomic scope" value="Bacteria"/>
</dbReference>
<evidence type="ECO:0000256" key="10">
    <source>
        <dbReference type="RuleBase" id="RU004326"/>
    </source>
</evidence>
<evidence type="ECO:0000256" key="1">
    <source>
        <dbReference type="ARBA" id="ARBA00000586"/>
    </source>
</evidence>
<sequence length="452" mass="49739">MGQYYPFFKAYDVRARVPEELDADMARRIGLAFAAELGAKTVVVGRDMRLSSPELADALIDGLTTAGADVLDIGLCGTEEVYYGVFSQNADGGVMVTASHNPKDYNGLKFVREQAKPISADTGLADIERRVHANDVSPAATPGERRPLDQRDAYVAFLLAQIKPENFKPLKIVVNPGNGCAGLVVEKLAEKLPFEFVRMQFEPDGELPNGVPNPLLVENREATSKVVRDAGADFGVAWDGDFDRCFFFDEHGEFIEGYYIVGLIAQMLLKMNPGEAIVHDPRLIWNTLAQVEEAGGRAVESKSGHSFMKQVMRENDALYGGEMSAHHYFREFSYADNGHLPWLVIAQLISETGKGLSTLVKERIAAFPASGEINRKVDDADAVMADMEAHYADSAQSVEHVDGLSMDFGDWRFNLRKSNTEPVIRLNVETRGDKALMQEKTDELLARIGGTA</sequence>
<dbReference type="SUPFAM" id="SSF55957">
    <property type="entry name" value="Phosphoglucomutase, C-terminal domain"/>
    <property type="match status" value="1"/>
</dbReference>
<dbReference type="Pfam" id="PF02879">
    <property type="entry name" value="PGM_PMM_II"/>
    <property type="match status" value="1"/>
</dbReference>
<dbReference type="InterPro" id="IPR005844">
    <property type="entry name" value="A-D-PHexomutase_a/b/a-I"/>
</dbReference>
<dbReference type="Gene3D" id="3.40.120.10">
    <property type="entry name" value="Alpha-D-Glucose-1,6-Bisphosphate, subunit A, domain 3"/>
    <property type="match status" value="3"/>
</dbReference>
<feature type="domain" description="Alpha-D-phosphohexomutase alpha/beta/alpha" evidence="14">
    <location>
        <begin position="257"/>
        <end position="365"/>
    </location>
</feature>
<evidence type="ECO:0000259" key="11">
    <source>
        <dbReference type="Pfam" id="PF00408"/>
    </source>
</evidence>
<reference evidence="15 16" key="1">
    <citation type="submission" date="2013-03" db="EMBL/GenBank/DDBJ databases">
        <title>Salinisphaera hydrothermalis C41B8 Genome Sequencing.</title>
        <authorList>
            <person name="Li C."/>
            <person name="Lai Q."/>
            <person name="Shao Z."/>
        </authorList>
    </citation>
    <scope>NUCLEOTIDE SEQUENCE [LARGE SCALE GENOMIC DNA]</scope>
    <source>
        <strain evidence="15 16">C41B8</strain>
    </source>
</reference>
<dbReference type="InterPro" id="IPR005845">
    <property type="entry name" value="A-D-PHexomutase_a/b/a-II"/>
</dbReference>
<evidence type="ECO:0000313" key="15">
    <source>
        <dbReference type="EMBL" id="KEZ77739.1"/>
    </source>
</evidence>
<evidence type="ECO:0000256" key="4">
    <source>
        <dbReference type="ARBA" id="ARBA00010231"/>
    </source>
</evidence>
<evidence type="ECO:0000256" key="2">
    <source>
        <dbReference type="ARBA" id="ARBA00001946"/>
    </source>
</evidence>
<dbReference type="Proteomes" id="UP000028302">
    <property type="component" value="Unassembled WGS sequence"/>
</dbReference>
<dbReference type="GO" id="GO:0004615">
    <property type="term" value="F:phosphomannomutase activity"/>
    <property type="evidence" value="ECO:0007669"/>
    <property type="project" value="UniProtKB-EC"/>
</dbReference>
<evidence type="ECO:0000256" key="9">
    <source>
        <dbReference type="ARBA" id="ARBA00023235"/>
    </source>
</evidence>
<dbReference type="Pfam" id="PF02878">
    <property type="entry name" value="PGM_PMM_I"/>
    <property type="match status" value="1"/>
</dbReference>
<dbReference type="EMBL" id="APNK01000009">
    <property type="protein sequence ID" value="KEZ77739.1"/>
    <property type="molecule type" value="Genomic_DNA"/>
</dbReference>
<keyword evidence="9" id="KW-0413">Isomerase</keyword>
<name>A0A084IM05_SALHC</name>
<dbReference type="RefSeq" id="WP_037336434.1">
    <property type="nucleotide sequence ID" value="NZ_APNK01000009.1"/>
</dbReference>
<accession>A0A084IM05</accession>
<dbReference type="EC" id="5.4.2.8" evidence="5"/>
<evidence type="ECO:0000256" key="8">
    <source>
        <dbReference type="ARBA" id="ARBA00022842"/>
    </source>
</evidence>
<comment type="similarity">
    <text evidence="4 10">Belongs to the phosphohexose mutase family.</text>
</comment>
<dbReference type="Gene3D" id="3.30.310.50">
    <property type="entry name" value="Alpha-D-phosphohexomutase, C-terminal domain"/>
    <property type="match status" value="1"/>
</dbReference>
<dbReference type="PROSITE" id="PS00710">
    <property type="entry name" value="PGM_PMM"/>
    <property type="match status" value="1"/>
</dbReference>
<comment type="pathway">
    <text evidence="3">Nucleotide-sugar biosynthesis; GDP-alpha-D-mannose biosynthesis; alpha-D-mannose 1-phosphate from D-fructose 6-phosphate: step 2/2.</text>
</comment>
<dbReference type="Pfam" id="PF02880">
    <property type="entry name" value="PGM_PMM_III"/>
    <property type="match status" value="1"/>
</dbReference>
<dbReference type="PANTHER" id="PTHR43771">
    <property type="entry name" value="PHOSPHOMANNOMUTASE"/>
    <property type="match status" value="1"/>
</dbReference>
<dbReference type="InterPro" id="IPR005843">
    <property type="entry name" value="A-D-PHexomutase_C"/>
</dbReference>
<protein>
    <recommendedName>
        <fullName evidence="5">phosphomannomutase</fullName>
        <ecNumber evidence="5">5.4.2.8</ecNumber>
    </recommendedName>
</protein>
<organism evidence="15 16">
    <name type="scientific">Salinisphaera hydrothermalis (strain C41B8)</name>
    <dbReference type="NCBI Taxonomy" id="1304275"/>
    <lineage>
        <taxon>Bacteria</taxon>
        <taxon>Pseudomonadati</taxon>
        <taxon>Pseudomonadota</taxon>
        <taxon>Gammaproteobacteria</taxon>
        <taxon>Salinisphaerales</taxon>
        <taxon>Salinisphaeraceae</taxon>
        <taxon>Salinisphaera</taxon>
    </lineage>
</organism>
<keyword evidence="6" id="KW-0597">Phosphoprotein</keyword>
<dbReference type="OrthoDB" id="9803322at2"/>
<gene>
    <name evidence="15" type="ORF">C41B8_07975</name>
</gene>
<evidence type="ECO:0000256" key="3">
    <source>
        <dbReference type="ARBA" id="ARBA00004699"/>
    </source>
</evidence>
<keyword evidence="16" id="KW-1185">Reference proteome</keyword>
<dbReference type="InterPro" id="IPR016066">
    <property type="entry name" value="A-D-PHexomutase_CS"/>
</dbReference>
<dbReference type="CDD" id="cd03089">
    <property type="entry name" value="PMM_PGM"/>
    <property type="match status" value="1"/>
</dbReference>
<dbReference type="AlphaFoldDB" id="A0A084IM05"/>
<dbReference type="Pfam" id="PF00408">
    <property type="entry name" value="PGM_PMM_IV"/>
    <property type="match status" value="1"/>
</dbReference>
<feature type="domain" description="Alpha-D-phosphohexomutase alpha/beta/alpha" evidence="12">
    <location>
        <begin position="8"/>
        <end position="134"/>
    </location>
</feature>
<feature type="domain" description="Alpha-D-phosphohexomutase C-terminal" evidence="11">
    <location>
        <begin position="372"/>
        <end position="442"/>
    </location>
</feature>
<evidence type="ECO:0000259" key="14">
    <source>
        <dbReference type="Pfam" id="PF02880"/>
    </source>
</evidence>
<dbReference type="PRINTS" id="PR00509">
    <property type="entry name" value="PGMPMM"/>
</dbReference>
<keyword evidence="8 10" id="KW-0460">Magnesium</keyword>
<comment type="cofactor">
    <cofactor evidence="2">
        <name>Mg(2+)</name>
        <dbReference type="ChEBI" id="CHEBI:18420"/>
    </cofactor>
</comment>
<dbReference type="GO" id="GO:0005975">
    <property type="term" value="P:carbohydrate metabolic process"/>
    <property type="evidence" value="ECO:0007669"/>
    <property type="project" value="InterPro"/>
</dbReference>
<dbReference type="PATRIC" id="fig|1304275.5.peg.1626"/>
<evidence type="ECO:0000259" key="12">
    <source>
        <dbReference type="Pfam" id="PF02878"/>
    </source>
</evidence>
<evidence type="ECO:0000313" key="16">
    <source>
        <dbReference type="Proteomes" id="UP000028302"/>
    </source>
</evidence>
<evidence type="ECO:0000259" key="13">
    <source>
        <dbReference type="Pfam" id="PF02879"/>
    </source>
</evidence>
<dbReference type="STRING" id="1304275.C41B8_07975"/>
<comment type="caution">
    <text evidence="15">The sequence shown here is derived from an EMBL/GenBank/DDBJ whole genome shotgun (WGS) entry which is preliminary data.</text>
</comment>